<feature type="transmembrane region" description="Helical" evidence="1">
    <location>
        <begin position="110"/>
        <end position="135"/>
    </location>
</feature>
<dbReference type="PANTHER" id="PTHR37305">
    <property type="entry name" value="INTEGRAL MEMBRANE PROTEIN-RELATED"/>
    <property type="match status" value="1"/>
</dbReference>
<dbReference type="PANTHER" id="PTHR37305:SF1">
    <property type="entry name" value="MEMBRANE PROTEIN"/>
    <property type="match status" value="1"/>
</dbReference>
<keyword evidence="1" id="KW-0812">Transmembrane</keyword>
<dbReference type="AlphaFoldDB" id="A0A5M4FB68"/>
<name>A0A5M4FB68_9ACTN</name>
<keyword evidence="3" id="KW-1185">Reference proteome</keyword>
<dbReference type="RefSeq" id="WP_149690171.1">
    <property type="nucleotide sequence ID" value="NZ_SDPQ02000003.1"/>
</dbReference>
<reference evidence="2" key="1">
    <citation type="submission" date="2019-09" db="EMBL/GenBank/DDBJ databases">
        <authorList>
            <person name="Li J."/>
        </authorList>
    </citation>
    <scope>NUCLEOTIDE SEQUENCE [LARGE SCALE GENOMIC DNA]</scope>
    <source>
        <strain evidence="2">JCM 14732</strain>
    </source>
</reference>
<keyword evidence="1" id="KW-1133">Transmembrane helix</keyword>
<comment type="caution">
    <text evidence="2">The sequence shown here is derived from an EMBL/GenBank/DDBJ whole genome shotgun (WGS) entry which is preliminary data.</text>
</comment>
<sequence>MTELMAAPTSPSLGRAVKAEWIKLASIRSTWWTTLAMIVLGAGFTTIISGVVAGDIASGKSHDSPGEYITQGLIFSQISAVVIGALVVTSEYGTGLIRATLAATPVRSRVLAAKAIVVSGFLFVVGTVTAFLGYFGGNGFFRSEGVGISLGDEHILRSMFGAGLYMAGLGLLAAAIGLLVRHTAAAISIVLALVFIIGQVVQLIPGTFGEWVMKLMPGNAGPGIVVPVPFGDHMLTPWTGFAVFVGEIALLGLAGLALFQKRDA</sequence>
<feature type="transmembrane region" description="Helical" evidence="1">
    <location>
        <begin position="155"/>
        <end position="180"/>
    </location>
</feature>
<accession>A0A5M4FB68</accession>
<organism evidence="2 3">
    <name type="scientific">Aeromicrobium ginsengisoli</name>
    <dbReference type="NCBI Taxonomy" id="363867"/>
    <lineage>
        <taxon>Bacteria</taxon>
        <taxon>Bacillati</taxon>
        <taxon>Actinomycetota</taxon>
        <taxon>Actinomycetes</taxon>
        <taxon>Propionibacteriales</taxon>
        <taxon>Nocardioidaceae</taxon>
        <taxon>Aeromicrobium</taxon>
    </lineage>
</organism>
<dbReference type="EMBL" id="SDPQ02000003">
    <property type="protein sequence ID" value="KAA1395507.1"/>
    <property type="molecule type" value="Genomic_DNA"/>
</dbReference>
<evidence type="ECO:0000256" key="1">
    <source>
        <dbReference type="SAM" id="Phobius"/>
    </source>
</evidence>
<dbReference type="Pfam" id="PF12730">
    <property type="entry name" value="ABC2_membrane_4"/>
    <property type="match status" value="1"/>
</dbReference>
<feature type="transmembrane region" description="Helical" evidence="1">
    <location>
        <begin position="187"/>
        <end position="208"/>
    </location>
</feature>
<dbReference type="OrthoDB" id="5188656at2"/>
<feature type="transmembrane region" description="Helical" evidence="1">
    <location>
        <begin position="68"/>
        <end position="89"/>
    </location>
</feature>
<feature type="transmembrane region" description="Helical" evidence="1">
    <location>
        <begin position="31"/>
        <end position="56"/>
    </location>
</feature>
<feature type="transmembrane region" description="Helical" evidence="1">
    <location>
        <begin position="238"/>
        <end position="259"/>
    </location>
</feature>
<gene>
    <name evidence="2" type="ORF">ESP70_015225</name>
</gene>
<evidence type="ECO:0000313" key="3">
    <source>
        <dbReference type="Proteomes" id="UP000380867"/>
    </source>
</evidence>
<evidence type="ECO:0000313" key="2">
    <source>
        <dbReference type="EMBL" id="KAA1395507.1"/>
    </source>
</evidence>
<protein>
    <submittedName>
        <fullName evidence="2">ABC transporter permease</fullName>
    </submittedName>
</protein>
<dbReference type="Proteomes" id="UP000380867">
    <property type="component" value="Unassembled WGS sequence"/>
</dbReference>
<keyword evidence="1" id="KW-0472">Membrane</keyword>
<proteinExistence type="predicted"/>